<dbReference type="Gene3D" id="3.40.190.10">
    <property type="entry name" value="Periplasmic binding protein-like II"/>
    <property type="match status" value="2"/>
</dbReference>
<proteinExistence type="predicted"/>
<dbReference type="KEGG" id="dai:Desaci_1735"/>
<dbReference type="AlphaFoldDB" id="I4D4J9"/>
<feature type="chain" id="PRO_5039706096" evidence="1">
    <location>
        <begin position="20"/>
        <end position="355"/>
    </location>
</feature>
<feature type="signal peptide" evidence="1">
    <location>
        <begin position="1"/>
        <end position="19"/>
    </location>
</feature>
<dbReference type="PROSITE" id="PS51257">
    <property type="entry name" value="PROKAR_LIPOPROTEIN"/>
    <property type="match status" value="1"/>
</dbReference>
<dbReference type="STRING" id="646529.Desaci_1735"/>
<organism evidence="2 3">
    <name type="scientific">Desulfosporosinus acidiphilus (strain DSM 22704 / JCM 16185 / SJ4)</name>
    <dbReference type="NCBI Taxonomy" id="646529"/>
    <lineage>
        <taxon>Bacteria</taxon>
        <taxon>Bacillati</taxon>
        <taxon>Bacillota</taxon>
        <taxon>Clostridia</taxon>
        <taxon>Eubacteriales</taxon>
        <taxon>Desulfitobacteriaceae</taxon>
        <taxon>Desulfosporosinus</taxon>
    </lineage>
</organism>
<reference evidence="2 3" key="1">
    <citation type="journal article" date="2012" name="J. Bacteriol.">
        <title>Complete genome sequences of Desulfosporosinus orientis DSM765T, Desulfosporosinus youngiae DSM17734T, Desulfosporosinus meridiei DSM13257T, and Desulfosporosinus acidiphilus DSM22704T.</title>
        <authorList>
            <person name="Pester M."/>
            <person name="Brambilla E."/>
            <person name="Alazard D."/>
            <person name="Rattei T."/>
            <person name="Weinmaier T."/>
            <person name="Han J."/>
            <person name="Lucas S."/>
            <person name="Lapidus A."/>
            <person name="Cheng J.F."/>
            <person name="Goodwin L."/>
            <person name="Pitluck S."/>
            <person name="Peters L."/>
            <person name="Ovchinnikova G."/>
            <person name="Teshima H."/>
            <person name="Detter J.C."/>
            <person name="Han C.S."/>
            <person name="Tapia R."/>
            <person name="Land M.L."/>
            <person name="Hauser L."/>
            <person name="Kyrpides N.C."/>
            <person name="Ivanova N.N."/>
            <person name="Pagani I."/>
            <person name="Huntmann M."/>
            <person name="Wei C.L."/>
            <person name="Davenport K.W."/>
            <person name="Daligault H."/>
            <person name="Chain P.S."/>
            <person name="Chen A."/>
            <person name="Mavromatis K."/>
            <person name="Markowitz V."/>
            <person name="Szeto E."/>
            <person name="Mikhailova N."/>
            <person name="Pati A."/>
            <person name="Wagner M."/>
            <person name="Woyke T."/>
            <person name="Ollivier B."/>
            <person name="Klenk H.P."/>
            <person name="Spring S."/>
            <person name="Loy A."/>
        </authorList>
    </citation>
    <scope>NUCLEOTIDE SEQUENCE [LARGE SCALE GENOMIC DNA]</scope>
    <source>
        <strain evidence="3">DSM 22704 / JCM 16185 / SJ4</strain>
    </source>
</reference>
<keyword evidence="1" id="KW-0732">Signal</keyword>
<evidence type="ECO:0000313" key="2">
    <source>
        <dbReference type="EMBL" id="AFM40723.1"/>
    </source>
</evidence>
<gene>
    <name evidence="2" type="ordered locus">Desaci_1735</name>
</gene>
<dbReference type="PANTHER" id="PTHR35841">
    <property type="entry name" value="PHOSPHONATES-BINDING PERIPLASMIC PROTEIN"/>
    <property type="match status" value="1"/>
</dbReference>
<sequence length="355" mass="38071">MKKTTLSVMAVIMMSSLLAGCGTTTTADSANSNSGSSVKEPSTITIAWLPNNSGDNEKAFRDEFDKVIEKATGKKVENKLTTDYAIAISALESGDAQLGYFGPNEYIVSHAKDPKVIPLVVESGDSGTLNDALYHSRFLVKKGNEDQYKSGDSFDIDNITGKRMSFVSTSSTSGFNMPAAAILGKFTSQDKWKNLTKDNLAQGGSGKFFSQVLFAGSHQLSLVNVLTGKSDVSAVDDLDVAQYVTLSQGKDNEAGAVYTVKQGADAPFNTLAGSQFEIIKSIPVFNTPLEANSSVLSQKTLDAITNALTADETTKDTKIFAPKGAQGSVFVQPHRFLKVDDSWYDPMRKVLGYSK</sequence>
<dbReference type="Pfam" id="PF12974">
    <property type="entry name" value="Phosphonate-bd"/>
    <property type="match status" value="1"/>
</dbReference>
<dbReference type="EMBL" id="CP003639">
    <property type="protein sequence ID" value="AFM40723.1"/>
    <property type="molecule type" value="Genomic_DNA"/>
</dbReference>
<evidence type="ECO:0000256" key="1">
    <source>
        <dbReference type="SAM" id="SignalP"/>
    </source>
</evidence>
<name>I4D4J9_DESAJ</name>
<dbReference type="SUPFAM" id="SSF53850">
    <property type="entry name" value="Periplasmic binding protein-like II"/>
    <property type="match status" value="1"/>
</dbReference>
<dbReference type="PANTHER" id="PTHR35841:SF1">
    <property type="entry name" value="PHOSPHONATES-BINDING PERIPLASMIC PROTEIN"/>
    <property type="match status" value="1"/>
</dbReference>
<accession>I4D4J9</accession>
<dbReference type="RefSeq" id="WP_014826729.1">
    <property type="nucleotide sequence ID" value="NC_018068.1"/>
</dbReference>
<protein>
    <submittedName>
        <fullName evidence="2">ABC-type phosphate/phosphonate transport system, periplasmic component</fullName>
    </submittedName>
</protein>
<dbReference type="Proteomes" id="UP000002892">
    <property type="component" value="Chromosome"/>
</dbReference>
<dbReference type="eggNOG" id="COG3221">
    <property type="taxonomic scope" value="Bacteria"/>
</dbReference>
<evidence type="ECO:0000313" key="3">
    <source>
        <dbReference type="Proteomes" id="UP000002892"/>
    </source>
</evidence>
<keyword evidence="3" id="KW-1185">Reference proteome</keyword>
<dbReference type="HOGENOM" id="CLU_810724_0_0_9"/>